<dbReference type="Pfam" id="PF03963">
    <property type="entry name" value="FlgD"/>
    <property type="match status" value="1"/>
</dbReference>
<reference evidence="5 6" key="1">
    <citation type="submission" date="2017-06" db="EMBL/GenBank/DDBJ databases">
        <title>Investigating the central metabolism of Clostridium thermosuccinogenes.</title>
        <authorList>
            <person name="Koendjbiharie J.G."/>
            <person name="van Kranenburg R."/>
        </authorList>
    </citation>
    <scope>NUCLEOTIDE SEQUENCE [LARGE SCALE GENOMIC DNA]</scope>
    <source>
        <strain evidence="5 6">DSM 5806</strain>
    </source>
</reference>
<evidence type="ECO:0000256" key="2">
    <source>
        <dbReference type="ARBA" id="ARBA00022795"/>
    </source>
</evidence>
<feature type="compositionally biased region" description="Acidic residues" evidence="4">
    <location>
        <begin position="290"/>
        <end position="299"/>
    </location>
</feature>
<dbReference type="Proteomes" id="UP000236151">
    <property type="component" value="Unassembled WGS sequence"/>
</dbReference>
<accession>A0A2K2FIC8</accession>
<gene>
    <name evidence="5" type="ORF">CDQ84_05230</name>
</gene>
<keyword evidence="2 3" id="KW-1005">Bacterial flagellum biogenesis</keyword>
<keyword evidence="6" id="KW-1185">Reference proteome</keyword>
<dbReference type="InterPro" id="IPR005648">
    <property type="entry name" value="FlgD"/>
</dbReference>
<dbReference type="AlphaFoldDB" id="A0A2K2FIC8"/>
<evidence type="ECO:0000256" key="3">
    <source>
        <dbReference type="RuleBase" id="RU362076"/>
    </source>
</evidence>
<comment type="function">
    <text evidence="3">Required for flagellar hook formation. May act as a scaffolding protein.</text>
</comment>
<feature type="region of interest" description="Disordered" evidence="4">
    <location>
        <begin position="279"/>
        <end position="299"/>
    </location>
</feature>
<proteinExistence type="inferred from homology"/>
<organism evidence="5 6">
    <name type="scientific">Clostridium thermosuccinogenes</name>
    <dbReference type="NCBI Taxonomy" id="84032"/>
    <lineage>
        <taxon>Bacteria</taxon>
        <taxon>Bacillati</taxon>
        <taxon>Bacillota</taxon>
        <taxon>Clostridia</taxon>
        <taxon>Eubacteriales</taxon>
        <taxon>Clostridiaceae</taxon>
        <taxon>Clostridium</taxon>
    </lineage>
</organism>
<sequence length="299" mass="32624">MATNPVDNQRTIQQIIDGYSETTGKRDVSGNLGKDDFLNLLVTQLRYQDPLNPVDDKQFIAQMAQFSSLEQMQNMSSTLTKSQAFSLIGKYITANVTDSETKEVKVAEGLVSSVKINSGKTYVVVNGQDIEVDKITDVMDEKVVNSSNLAAYTGLIGFDAEGIIYDPNTAEYVSVKGYIKSIQMGLYENYAVMDGVEAEISSIVTANGDISSNPDNIRDYLNDRLPPQDNRVTVIVTDTESGKKVPVSAKLRSFTETNGKFKVVLDEVLAPVDGITKVMKPSQETTSEGASEEEGVESI</sequence>
<dbReference type="EMBL" id="NIOJ01000008">
    <property type="protein sequence ID" value="PNU00647.1"/>
    <property type="molecule type" value="Genomic_DNA"/>
</dbReference>
<dbReference type="RefSeq" id="WP_103080676.1">
    <property type="nucleotide sequence ID" value="NZ_CP021850.1"/>
</dbReference>
<evidence type="ECO:0000313" key="6">
    <source>
        <dbReference type="Proteomes" id="UP000236151"/>
    </source>
</evidence>
<comment type="similarity">
    <text evidence="1 3">Belongs to the FlgD family.</text>
</comment>
<dbReference type="KEGG" id="cthd:CDO33_07730"/>
<protein>
    <recommendedName>
        <fullName evidence="3">Basal-body rod modification protein FlgD</fullName>
    </recommendedName>
</protein>
<comment type="caution">
    <text evidence="5">The sequence shown here is derived from an EMBL/GenBank/DDBJ whole genome shotgun (WGS) entry which is preliminary data.</text>
</comment>
<evidence type="ECO:0000256" key="4">
    <source>
        <dbReference type="SAM" id="MobiDB-lite"/>
    </source>
</evidence>
<dbReference type="GO" id="GO:0044781">
    <property type="term" value="P:bacterial-type flagellum organization"/>
    <property type="evidence" value="ECO:0007669"/>
    <property type="project" value="UniProtKB-UniRule"/>
</dbReference>
<evidence type="ECO:0000313" key="5">
    <source>
        <dbReference type="EMBL" id="PNU00647.1"/>
    </source>
</evidence>
<evidence type="ECO:0000256" key="1">
    <source>
        <dbReference type="ARBA" id="ARBA00010577"/>
    </source>
</evidence>
<dbReference type="OrthoDB" id="280334at2"/>
<name>A0A2K2FIC8_9CLOT</name>